<dbReference type="PANTHER" id="PTHR37534">
    <property type="entry name" value="TRANSCRIPTIONAL ACTIVATOR PROTEIN UGA3"/>
    <property type="match status" value="1"/>
</dbReference>
<dbReference type="PROSITE" id="PS00463">
    <property type="entry name" value="ZN2_CY6_FUNGAL_1"/>
    <property type="match status" value="1"/>
</dbReference>
<proteinExistence type="predicted"/>
<dbReference type="EMBL" id="CABFOC020000015">
    <property type="protein sequence ID" value="CAH0046808.1"/>
    <property type="molecule type" value="Genomic_DNA"/>
</dbReference>
<dbReference type="Pfam" id="PF11951">
    <property type="entry name" value="Fungal_trans_2"/>
    <property type="match status" value="2"/>
</dbReference>
<accession>A0A9P0EF34</accession>
<dbReference type="InterPro" id="IPR036864">
    <property type="entry name" value="Zn2-C6_fun-type_DNA-bd_sf"/>
</dbReference>
<dbReference type="Gene3D" id="4.10.240.10">
    <property type="entry name" value="Zn(2)-C6 fungal-type DNA-binding domain"/>
    <property type="match status" value="1"/>
</dbReference>
<evidence type="ECO:0000259" key="4">
    <source>
        <dbReference type="PROSITE" id="PS50048"/>
    </source>
</evidence>
<gene>
    <name evidence="5" type="ORF">CSOL1703_00013044</name>
</gene>
<evidence type="ECO:0000313" key="6">
    <source>
        <dbReference type="Proteomes" id="UP000775872"/>
    </source>
</evidence>
<feature type="domain" description="Zn(2)-C6 fungal-type" evidence="4">
    <location>
        <begin position="4"/>
        <end position="33"/>
    </location>
</feature>
<dbReference type="GO" id="GO:0000981">
    <property type="term" value="F:DNA-binding transcription factor activity, RNA polymerase II-specific"/>
    <property type="evidence" value="ECO:0007669"/>
    <property type="project" value="InterPro"/>
</dbReference>
<dbReference type="GO" id="GO:0000976">
    <property type="term" value="F:transcription cis-regulatory region binding"/>
    <property type="evidence" value="ECO:0007669"/>
    <property type="project" value="TreeGrafter"/>
</dbReference>
<keyword evidence="2" id="KW-0539">Nucleus</keyword>
<name>A0A9P0EF34_9HYPO</name>
<dbReference type="OrthoDB" id="5386330at2759"/>
<evidence type="ECO:0000313" key="5">
    <source>
        <dbReference type="EMBL" id="CAH0046808.1"/>
    </source>
</evidence>
<comment type="subcellular location">
    <subcellularLocation>
        <location evidence="1">Nucleus</location>
    </subcellularLocation>
</comment>
<dbReference type="InterPro" id="IPR021858">
    <property type="entry name" value="Fun_TF"/>
</dbReference>
<evidence type="ECO:0000256" key="1">
    <source>
        <dbReference type="ARBA" id="ARBA00004123"/>
    </source>
</evidence>
<dbReference type="PROSITE" id="PS50048">
    <property type="entry name" value="ZN2_CY6_FUNGAL_2"/>
    <property type="match status" value="1"/>
</dbReference>
<dbReference type="PANTHER" id="PTHR37534:SF17">
    <property type="entry name" value="ZN(2)-C6 FUNGAL-TYPE DOMAIN-CONTAINING PROTEIN"/>
    <property type="match status" value="1"/>
</dbReference>
<dbReference type="SUPFAM" id="SSF57701">
    <property type="entry name" value="Zn2/Cys6 DNA-binding domain"/>
    <property type="match status" value="1"/>
</dbReference>
<reference evidence="5 6" key="2">
    <citation type="submission" date="2021-10" db="EMBL/GenBank/DDBJ databases">
        <authorList>
            <person name="Piombo E."/>
        </authorList>
    </citation>
    <scope>NUCLEOTIDE SEQUENCE [LARGE SCALE GENOMIC DNA]</scope>
</reference>
<dbReference type="GO" id="GO:0045944">
    <property type="term" value="P:positive regulation of transcription by RNA polymerase II"/>
    <property type="evidence" value="ECO:0007669"/>
    <property type="project" value="TreeGrafter"/>
</dbReference>
<dbReference type="CDD" id="cd00067">
    <property type="entry name" value="GAL4"/>
    <property type="match status" value="1"/>
</dbReference>
<dbReference type="InterPro" id="IPR001138">
    <property type="entry name" value="Zn2Cys6_DnaBD"/>
</dbReference>
<keyword evidence="6" id="KW-1185">Reference proteome</keyword>
<sequence>MNSGCYPCSRRRIHCDRTEPTCQKCAARGLQCTGLGLKLRFPYGAPISISTTSEAPGTGHRSRSNAFPAQDPVFTSQSSSDQTFPPVILNDFGSTEDVPPSIFLSNEDISRFTNSSSRQDIHENLSSYSAVETGVEPGKHETALARFNQIGGMPHIPTENTPLWKRMMCKYFSDNIAPEMTAIDGSHNEWRHLVLSLAQADNLVMDAVVTVAFYHLELNRFTQAHRRTKCELSTTRNDLRDPNEMYNRVILGLRSQPELNSGDVNIKISVSITILILFVGAMVTGGSDFLLLSRMLESAIEAMGGEDNLPRVYASDFIRKQNHKIRIYAAPLLNENRGIQFISSQSHKEQLFNSLTHRLSDYPEHSPTMMLVRDLVQQALDLYIEQVDCRTDDQTSGVLGHMTSMIRVQHFKETLEAFPQGAPGERVLVWACFIAASASILDEHKEFFEQILLRHQSRNGFINILEGLEYLRRIWSRTSQERWTSLLAQVNVLVM</sequence>
<evidence type="ECO:0000256" key="3">
    <source>
        <dbReference type="SAM" id="MobiDB-lite"/>
    </source>
</evidence>
<dbReference type="SMART" id="SM00066">
    <property type="entry name" value="GAL4"/>
    <property type="match status" value="1"/>
</dbReference>
<evidence type="ECO:0000256" key="2">
    <source>
        <dbReference type="ARBA" id="ARBA00023242"/>
    </source>
</evidence>
<dbReference type="GO" id="GO:0005634">
    <property type="term" value="C:nucleus"/>
    <property type="evidence" value="ECO:0007669"/>
    <property type="project" value="UniProtKB-SubCell"/>
</dbReference>
<dbReference type="Pfam" id="PF00172">
    <property type="entry name" value="Zn_clus"/>
    <property type="match status" value="1"/>
</dbReference>
<comment type="caution">
    <text evidence="5">The sequence shown here is derived from an EMBL/GenBank/DDBJ whole genome shotgun (WGS) entry which is preliminary data.</text>
</comment>
<feature type="region of interest" description="Disordered" evidence="3">
    <location>
        <begin position="50"/>
        <end position="81"/>
    </location>
</feature>
<organism evidence="5 6">
    <name type="scientific">Clonostachys solani</name>
    <dbReference type="NCBI Taxonomy" id="160281"/>
    <lineage>
        <taxon>Eukaryota</taxon>
        <taxon>Fungi</taxon>
        <taxon>Dikarya</taxon>
        <taxon>Ascomycota</taxon>
        <taxon>Pezizomycotina</taxon>
        <taxon>Sordariomycetes</taxon>
        <taxon>Hypocreomycetidae</taxon>
        <taxon>Hypocreales</taxon>
        <taxon>Bionectriaceae</taxon>
        <taxon>Clonostachys</taxon>
    </lineage>
</organism>
<reference evidence="6" key="1">
    <citation type="submission" date="2019-06" db="EMBL/GenBank/DDBJ databases">
        <authorList>
            <person name="Broberg M."/>
        </authorList>
    </citation>
    <scope>NUCLEOTIDE SEQUENCE [LARGE SCALE GENOMIC DNA]</scope>
</reference>
<dbReference type="Proteomes" id="UP000775872">
    <property type="component" value="Unassembled WGS sequence"/>
</dbReference>
<dbReference type="GO" id="GO:0008270">
    <property type="term" value="F:zinc ion binding"/>
    <property type="evidence" value="ECO:0007669"/>
    <property type="project" value="InterPro"/>
</dbReference>
<dbReference type="AlphaFoldDB" id="A0A9P0EF34"/>
<protein>
    <recommendedName>
        <fullName evidence="4">Zn(2)-C6 fungal-type domain-containing protein</fullName>
    </recommendedName>
</protein>